<dbReference type="InterPro" id="IPR044234">
    <property type="entry name" value="TMEM230"/>
</dbReference>
<dbReference type="GO" id="GO:0016020">
    <property type="term" value="C:membrane"/>
    <property type="evidence" value="ECO:0007669"/>
    <property type="project" value="UniProtKB-SubCell"/>
</dbReference>
<keyword evidence="3 6" id="KW-0812">Transmembrane</keyword>
<comment type="caution">
    <text evidence="7">The sequence shown here is derived from an EMBL/GenBank/DDBJ whole genome shotgun (WGS) entry which is preliminary data.</text>
</comment>
<feature type="transmembrane region" description="Helical" evidence="6">
    <location>
        <begin position="41"/>
        <end position="61"/>
    </location>
</feature>
<evidence type="ECO:0000256" key="5">
    <source>
        <dbReference type="ARBA" id="ARBA00023136"/>
    </source>
</evidence>
<gene>
    <name evidence="7" type="ORF">QYE76_066300</name>
</gene>
<keyword evidence="8" id="KW-1185">Reference proteome</keyword>
<name>A0AAD8SCM4_LOLMU</name>
<dbReference type="PANTHER" id="PTHR15664">
    <property type="entry name" value="C20ORF30 PROTEIN"/>
    <property type="match status" value="1"/>
</dbReference>
<reference evidence="7" key="1">
    <citation type="submission" date="2023-07" db="EMBL/GenBank/DDBJ databases">
        <title>A chromosome-level genome assembly of Lolium multiflorum.</title>
        <authorList>
            <person name="Chen Y."/>
            <person name="Copetti D."/>
            <person name="Kolliker R."/>
            <person name="Studer B."/>
        </authorList>
    </citation>
    <scope>NUCLEOTIDE SEQUENCE</scope>
    <source>
        <strain evidence="7">02402/16</strain>
        <tissue evidence="7">Leaf</tissue>
    </source>
</reference>
<proteinExistence type="inferred from homology"/>
<accession>A0AAD8SCM4</accession>
<dbReference type="EMBL" id="JAUUTY010000004">
    <property type="protein sequence ID" value="KAK1648495.1"/>
    <property type="molecule type" value="Genomic_DNA"/>
</dbReference>
<protein>
    <recommendedName>
        <fullName evidence="9">Transmembrane protein 230</fullName>
    </recommendedName>
</protein>
<dbReference type="Pfam" id="PF05915">
    <property type="entry name" value="TMEM_230_134"/>
    <property type="match status" value="1"/>
</dbReference>
<comment type="similarity">
    <text evidence="2">Belongs to the TMEM134/TMEM230 family.</text>
</comment>
<organism evidence="7 8">
    <name type="scientific">Lolium multiflorum</name>
    <name type="common">Italian ryegrass</name>
    <name type="synonym">Lolium perenne subsp. multiflorum</name>
    <dbReference type="NCBI Taxonomy" id="4521"/>
    <lineage>
        <taxon>Eukaryota</taxon>
        <taxon>Viridiplantae</taxon>
        <taxon>Streptophyta</taxon>
        <taxon>Embryophyta</taxon>
        <taxon>Tracheophyta</taxon>
        <taxon>Spermatophyta</taxon>
        <taxon>Magnoliopsida</taxon>
        <taxon>Liliopsida</taxon>
        <taxon>Poales</taxon>
        <taxon>Poaceae</taxon>
        <taxon>BOP clade</taxon>
        <taxon>Pooideae</taxon>
        <taxon>Poodae</taxon>
        <taxon>Poeae</taxon>
        <taxon>Poeae Chloroplast Group 2 (Poeae type)</taxon>
        <taxon>Loliodinae</taxon>
        <taxon>Loliinae</taxon>
        <taxon>Lolium</taxon>
    </lineage>
</organism>
<evidence type="ECO:0000256" key="4">
    <source>
        <dbReference type="ARBA" id="ARBA00022989"/>
    </source>
</evidence>
<evidence type="ECO:0000256" key="3">
    <source>
        <dbReference type="ARBA" id="ARBA00022692"/>
    </source>
</evidence>
<sequence length="244" mass="26677">MTARRSVPYSVLPTEDKDEDNVDRRFTYTPKSLRRIPWKSIALALFLLLLGSSLLFLSYFISTGHMEGDSSQVYGLLFLGILAFLPGFYETRVAYYSWREAPGTQELNLVGLAGAAPVLLLSLELEWVTALFVDGCVLVDFGDRGDKLLALALDGSGWFWMTLDVFGDREFPSLALEVDRDLDNSPSDARRGNLTGADVPCCISGRATGTALWALEPASGDLPGDEGGDMPCLFAWGDDEEAAM</sequence>
<keyword evidence="5 6" id="KW-0472">Membrane</keyword>
<evidence type="ECO:0000313" key="8">
    <source>
        <dbReference type="Proteomes" id="UP001231189"/>
    </source>
</evidence>
<evidence type="ECO:0000313" key="7">
    <source>
        <dbReference type="EMBL" id="KAK1648495.1"/>
    </source>
</evidence>
<evidence type="ECO:0000256" key="1">
    <source>
        <dbReference type="ARBA" id="ARBA00004141"/>
    </source>
</evidence>
<evidence type="ECO:0008006" key="9">
    <source>
        <dbReference type="Google" id="ProtNLM"/>
    </source>
</evidence>
<dbReference type="InterPro" id="IPR008590">
    <property type="entry name" value="TMEM_230/134"/>
</dbReference>
<feature type="transmembrane region" description="Helical" evidence="6">
    <location>
        <begin position="73"/>
        <end position="89"/>
    </location>
</feature>
<keyword evidence="4 6" id="KW-1133">Transmembrane helix</keyword>
<evidence type="ECO:0000256" key="2">
    <source>
        <dbReference type="ARBA" id="ARBA00007743"/>
    </source>
</evidence>
<dbReference type="Proteomes" id="UP001231189">
    <property type="component" value="Unassembled WGS sequence"/>
</dbReference>
<dbReference type="GO" id="GO:0012505">
    <property type="term" value="C:endomembrane system"/>
    <property type="evidence" value="ECO:0007669"/>
    <property type="project" value="TreeGrafter"/>
</dbReference>
<comment type="subcellular location">
    <subcellularLocation>
        <location evidence="1">Membrane</location>
        <topology evidence="1">Multi-pass membrane protein</topology>
    </subcellularLocation>
</comment>
<dbReference type="PANTHER" id="PTHR15664:SF21">
    <property type="entry name" value="TRANSMEMBRANE PROTEIN 230"/>
    <property type="match status" value="1"/>
</dbReference>
<dbReference type="AlphaFoldDB" id="A0AAD8SCM4"/>
<evidence type="ECO:0000256" key="6">
    <source>
        <dbReference type="SAM" id="Phobius"/>
    </source>
</evidence>